<keyword evidence="3 7" id="KW-0645">Protease</keyword>
<evidence type="ECO:0000256" key="2">
    <source>
        <dbReference type="ARBA" id="ARBA00022645"/>
    </source>
</evidence>
<dbReference type="SMR" id="A0A1D8PN69"/>
<keyword evidence="4 7" id="KW-0732">Signal</keyword>
<dbReference type="STRING" id="237561.A0A1D8PN69"/>
<keyword evidence="2 7" id="KW-0121">Carboxypeptidase</keyword>
<dbReference type="InterPro" id="IPR001563">
    <property type="entry name" value="Peptidase_S10"/>
</dbReference>
<keyword evidence="6" id="KW-0325">Glycoprotein</keyword>
<name>A0A1D8PN69_CANAL</name>
<dbReference type="GO" id="GO:0004185">
    <property type="term" value="F:serine-type carboxypeptidase activity"/>
    <property type="evidence" value="ECO:0000318"/>
    <property type="project" value="GO_Central"/>
</dbReference>
<evidence type="ECO:0000256" key="7">
    <source>
        <dbReference type="RuleBase" id="RU361156"/>
    </source>
</evidence>
<dbReference type="SUPFAM" id="SSF53474">
    <property type="entry name" value="alpha/beta-Hydrolases"/>
    <property type="match status" value="1"/>
</dbReference>
<dbReference type="GO" id="GO:0006508">
    <property type="term" value="P:proteolysis"/>
    <property type="evidence" value="ECO:0007669"/>
    <property type="project" value="UniProtKB-KW"/>
</dbReference>
<feature type="chain" id="PRO_5009026870" description="Carboxypeptidase" evidence="7">
    <location>
        <begin position="17"/>
        <end position="498"/>
    </location>
</feature>
<dbReference type="Proteomes" id="UP000000559">
    <property type="component" value="Chromosome 5"/>
</dbReference>
<dbReference type="eggNOG" id="KOG1282">
    <property type="taxonomic scope" value="Eukaryota"/>
</dbReference>
<organism evidence="9 10">
    <name type="scientific">Candida albicans (strain SC5314 / ATCC MYA-2876)</name>
    <name type="common">Yeast</name>
    <dbReference type="NCBI Taxonomy" id="237561"/>
    <lineage>
        <taxon>Eukaryota</taxon>
        <taxon>Fungi</taxon>
        <taxon>Dikarya</taxon>
        <taxon>Ascomycota</taxon>
        <taxon>Saccharomycotina</taxon>
        <taxon>Pichiomycetes</taxon>
        <taxon>Debaryomycetaceae</taxon>
        <taxon>Candida/Lodderomyces clade</taxon>
        <taxon>Candida</taxon>
    </lineage>
</organism>
<feature type="signal peptide" evidence="7">
    <location>
        <begin position="1"/>
        <end position="16"/>
    </location>
</feature>
<evidence type="ECO:0000256" key="3">
    <source>
        <dbReference type="ARBA" id="ARBA00022670"/>
    </source>
</evidence>
<evidence type="ECO:0000256" key="1">
    <source>
        <dbReference type="ARBA" id="ARBA00009431"/>
    </source>
</evidence>
<dbReference type="Gene3D" id="1.10.287.410">
    <property type="match status" value="1"/>
</dbReference>
<dbReference type="KEGG" id="cal:CAALFM_C501450WA"/>
<dbReference type="PANTHER" id="PTHR11802:SF113">
    <property type="entry name" value="SERINE CARBOXYPEPTIDASE CTSA-4.1"/>
    <property type="match status" value="1"/>
</dbReference>
<sequence>MKALLLLYTVITVVLALPSQTPFSLSPLQQLKDELAGKVSQTQILDMERIWINYQRQNGLETILKEFNQFKSQFQYSLASQDKSESTYSIEVSKASPELLGFDTVKQYTGYFNVNDKDKNYFFWFFESRNDPKNDPLVIWLNGGPGCSSLCGLALELGPSIINATLQPEYNPHAWNSNASVLFLDQPANVGFSYGGNIPITSDQASQDFVEFIKLFYERFPEYVDLDLHISGESYAGHYVPSFANAVHKADIPLNSILIGNGVTDPVVQLGEKSNMGCGQGGIGKIYTDKECTEYPEKYEKFVPYGELCYKNPNALTCFIAALASPKTPDTGDLNPYDSRVKCGNNSLCYDQIDYLNDYFNLQSVQEALGVEKTYTMCSSNVGSRFVSDFMRPYHTYVADLLDDGIPVLIYVGDKDLVCDWLGNLAWVNKLNYTGHDQFEKTEFKPWYTADGKLAGEVKNHDHFTYLRIYESGHMVPMDQPENSLDMVNRWVRGDFKF</sequence>
<evidence type="ECO:0000313" key="9">
    <source>
        <dbReference type="EMBL" id="AOW29578.1"/>
    </source>
</evidence>
<evidence type="ECO:0000313" key="10">
    <source>
        <dbReference type="Proteomes" id="UP000000559"/>
    </source>
</evidence>
<reference evidence="9 10" key="1">
    <citation type="journal article" date="2004" name="Proc. Natl. Acad. Sci. U.S.A.">
        <title>The diploid genome sequence of Candida albicans.</title>
        <authorList>
            <person name="Jones T."/>
            <person name="Federspiel N.A."/>
            <person name="Chibana H."/>
            <person name="Dungan J."/>
            <person name="Kalman S."/>
            <person name="Magee B.B."/>
            <person name="Newport G."/>
            <person name="Thorstenson Y.R."/>
            <person name="Agabian N."/>
            <person name="Magee P.T."/>
            <person name="Davis R.W."/>
            <person name="Scherer S."/>
        </authorList>
    </citation>
    <scope>NUCLEOTIDE SEQUENCE [LARGE SCALE GENOMIC DNA]</scope>
    <source>
        <strain evidence="10">SC5314 / ATCC MYA-2876</strain>
    </source>
</reference>
<gene>
    <name evidence="8 9" type="primary">PRC2</name>
    <name evidence="9" type="ordered locus">CAALFM_C501450WA</name>
    <name evidence="8" type="ordered locus">orf19.11612</name>
</gene>
<evidence type="ECO:0000256" key="6">
    <source>
        <dbReference type="ARBA" id="ARBA00023180"/>
    </source>
</evidence>
<evidence type="ECO:0000256" key="4">
    <source>
        <dbReference type="ARBA" id="ARBA00022729"/>
    </source>
</evidence>
<dbReference type="Gene3D" id="3.40.50.1820">
    <property type="entry name" value="alpha/beta hydrolase"/>
    <property type="match status" value="1"/>
</dbReference>
<dbReference type="EC" id="3.4.16.-" evidence="7"/>
<keyword evidence="10" id="KW-1185">Reference proteome</keyword>
<proteinExistence type="inferred from homology"/>
<dbReference type="RefSeq" id="XP_711339.1">
    <property type="nucleotide sequence ID" value="XM_706247.1"/>
</dbReference>
<dbReference type="OrthoDB" id="443318at2759"/>
<dbReference type="PANTHER" id="PTHR11802">
    <property type="entry name" value="SERINE PROTEASE FAMILY S10 SERINE CARBOXYPEPTIDASE"/>
    <property type="match status" value="1"/>
</dbReference>
<dbReference type="EMBL" id="CP017627">
    <property type="protein sequence ID" value="AOW29578.1"/>
    <property type="molecule type" value="Genomic_DNA"/>
</dbReference>
<keyword evidence="5 7" id="KW-0378">Hydrolase</keyword>
<comment type="similarity">
    <text evidence="1 7">Belongs to the peptidase S10 family.</text>
</comment>
<reference evidence="9 10" key="2">
    <citation type="journal article" date="2007" name="Genome Biol.">
        <title>Assembly of the Candida albicans genome into sixteen supercontigs aligned on the eight chromosomes.</title>
        <authorList>
            <person name="van het Hoog M."/>
            <person name="Rast T.J."/>
            <person name="Martchenko M."/>
            <person name="Grindle S."/>
            <person name="Dignard D."/>
            <person name="Hogues H."/>
            <person name="Cuomo C."/>
            <person name="Berriman M."/>
            <person name="Scherer S."/>
            <person name="Magee B.B."/>
            <person name="Whiteway M."/>
            <person name="Chibana H."/>
            <person name="Nantel A."/>
            <person name="Magee P.T."/>
        </authorList>
    </citation>
    <scope>GENOME REANNOTATION</scope>
    <source>
        <strain evidence="10">SC5314 / ATCC MYA-2876</strain>
    </source>
</reference>
<dbReference type="InParanoid" id="A0A1D8PN69"/>
<dbReference type="PROSITE" id="PS00131">
    <property type="entry name" value="CARBOXYPEPT_SER_SER"/>
    <property type="match status" value="1"/>
</dbReference>
<dbReference type="VEuPathDB" id="FungiDB:C5_01450W_A"/>
<evidence type="ECO:0000313" key="8">
    <source>
        <dbReference type="CGD" id="CAL0000177583"/>
    </source>
</evidence>
<dbReference type="GO" id="GO:0000324">
    <property type="term" value="C:fungal-type vacuole"/>
    <property type="evidence" value="ECO:0000318"/>
    <property type="project" value="GO_Central"/>
</dbReference>
<reference evidence="9 10" key="3">
    <citation type="journal article" date="2013" name="Genome Biol.">
        <title>Assembly of a phased diploid Candida albicans genome facilitates allele-specific measurements and provides a simple model for repeat and indel structure.</title>
        <authorList>
            <person name="Muzzey D."/>
            <person name="Schwartz K."/>
            <person name="Weissman J.S."/>
            <person name="Sherlock G."/>
        </authorList>
    </citation>
    <scope>NUCLEOTIDE SEQUENCE [LARGE SCALE GENOMIC DNA]</scope>
    <source>
        <strain evidence="10">SC5314 / ATCC MYA-2876</strain>
    </source>
</reference>
<dbReference type="GeneID" id="3647044"/>
<dbReference type="AlphaFoldDB" id="A0A1D8PN69"/>
<dbReference type="InterPro" id="IPR029058">
    <property type="entry name" value="AB_hydrolase_fold"/>
</dbReference>
<dbReference type="Pfam" id="PF00450">
    <property type="entry name" value="Peptidase_S10"/>
    <property type="match status" value="1"/>
</dbReference>
<dbReference type="PRINTS" id="PR00724">
    <property type="entry name" value="CRBOXYPTASEC"/>
</dbReference>
<evidence type="ECO:0000256" key="5">
    <source>
        <dbReference type="ARBA" id="ARBA00022801"/>
    </source>
</evidence>
<accession>A0A1D8PN69</accession>
<dbReference type="InterPro" id="IPR018202">
    <property type="entry name" value="Ser_caboxypep_ser_AS"/>
</dbReference>
<protein>
    <recommendedName>
        <fullName evidence="7">Carboxypeptidase</fullName>
        <ecNumber evidence="7">3.4.16.-</ecNumber>
    </recommendedName>
</protein>
<dbReference type="CGD" id="CAL0000177583">
    <property type="gene designation" value="PRC2"/>
</dbReference>